<dbReference type="AlphaFoldDB" id="A0A218W963"/>
<accession>A0A218W963</accession>
<reference evidence="3" key="1">
    <citation type="journal article" date="2017" name="Plant J.">
        <title>The pomegranate (Punica granatum L.) genome and the genomics of punicalagin biosynthesis.</title>
        <authorList>
            <person name="Qin G."/>
            <person name="Xu C."/>
            <person name="Ming R."/>
            <person name="Tang H."/>
            <person name="Guyot R."/>
            <person name="Kramer E.M."/>
            <person name="Hu Y."/>
            <person name="Yi X."/>
            <person name="Qi Y."/>
            <person name="Xu X."/>
            <person name="Gao Z."/>
            <person name="Pan H."/>
            <person name="Jian J."/>
            <person name="Tian Y."/>
            <person name="Yue Z."/>
            <person name="Xu Y."/>
        </authorList>
    </citation>
    <scope>NUCLEOTIDE SEQUENCE [LARGE SCALE GENOMIC DNA]</scope>
    <source>
        <strain evidence="3">cv. Dabenzi</strain>
    </source>
</reference>
<sequence>MATLLREAAPSSGKIRNPKGRSPLTDSRLPHAANRDLGAPKIVRECPTPPRSTLVTFGSIPVIRVHPDHLGPSRSLRSTLVTFGSIPVIQVHPGPIQLLLIIQVYPGSCIRVHPGHSGPSRSLRSTLVTFGSIPVIQVHPSPIQLLSIIQGTSSHGEAATKRSLGPKRGASHGLWLHPLTEHATKEGQAVSTPFWPTGFPHEDSRPKPGTLFITRQSEANRRTRGHEQREKSTIH</sequence>
<feature type="compositionally biased region" description="Basic and acidic residues" evidence="1">
    <location>
        <begin position="218"/>
        <end position="235"/>
    </location>
</feature>
<evidence type="ECO:0000313" key="3">
    <source>
        <dbReference type="Proteomes" id="UP000197138"/>
    </source>
</evidence>
<evidence type="ECO:0000256" key="1">
    <source>
        <dbReference type="SAM" id="MobiDB-lite"/>
    </source>
</evidence>
<dbReference type="Proteomes" id="UP000197138">
    <property type="component" value="Unassembled WGS sequence"/>
</dbReference>
<comment type="caution">
    <text evidence="2">The sequence shown here is derived from an EMBL/GenBank/DDBJ whole genome shotgun (WGS) entry which is preliminary data.</text>
</comment>
<evidence type="ECO:0000313" key="2">
    <source>
        <dbReference type="EMBL" id="OWM69407.1"/>
    </source>
</evidence>
<organism evidence="2 3">
    <name type="scientific">Punica granatum</name>
    <name type="common">Pomegranate</name>
    <dbReference type="NCBI Taxonomy" id="22663"/>
    <lineage>
        <taxon>Eukaryota</taxon>
        <taxon>Viridiplantae</taxon>
        <taxon>Streptophyta</taxon>
        <taxon>Embryophyta</taxon>
        <taxon>Tracheophyta</taxon>
        <taxon>Spermatophyta</taxon>
        <taxon>Magnoliopsida</taxon>
        <taxon>eudicotyledons</taxon>
        <taxon>Gunneridae</taxon>
        <taxon>Pentapetalae</taxon>
        <taxon>rosids</taxon>
        <taxon>malvids</taxon>
        <taxon>Myrtales</taxon>
        <taxon>Lythraceae</taxon>
        <taxon>Punica</taxon>
    </lineage>
</organism>
<name>A0A218W963_PUNGR</name>
<feature type="region of interest" description="Disordered" evidence="1">
    <location>
        <begin position="198"/>
        <end position="235"/>
    </location>
</feature>
<feature type="region of interest" description="Disordered" evidence="1">
    <location>
        <begin position="1"/>
        <end position="35"/>
    </location>
</feature>
<protein>
    <submittedName>
        <fullName evidence="2">Uncharacterized protein</fullName>
    </submittedName>
</protein>
<gene>
    <name evidence="2" type="ORF">CDL15_Pgr012686</name>
</gene>
<dbReference type="EMBL" id="MTKT01004871">
    <property type="protein sequence ID" value="OWM69407.1"/>
    <property type="molecule type" value="Genomic_DNA"/>
</dbReference>
<proteinExistence type="predicted"/>